<evidence type="ECO:0000256" key="1">
    <source>
        <dbReference type="SAM" id="SignalP"/>
    </source>
</evidence>
<dbReference type="Gene3D" id="3.10.620.30">
    <property type="match status" value="1"/>
</dbReference>
<dbReference type="InterPro" id="IPR002931">
    <property type="entry name" value="Transglutaminase-like"/>
</dbReference>
<dbReference type="SUPFAM" id="SSF54001">
    <property type="entry name" value="Cysteine proteinases"/>
    <property type="match status" value="1"/>
</dbReference>
<feature type="chain" id="PRO_5002669353" description="Transglutaminase-like domain-containing protein" evidence="1">
    <location>
        <begin position="21"/>
        <end position="488"/>
    </location>
</feature>
<gene>
    <name evidence="3" type="ORF">ALOHA_HF1049E08.0024</name>
</gene>
<dbReference type="SMART" id="SM00460">
    <property type="entry name" value="TGc"/>
    <property type="match status" value="1"/>
</dbReference>
<proteinExistence type="predicted"/>
<dbReference type="Pfam" id="PF01841">
    <property type="entry name" value="Transglut_core"/>
    <property type="match status" value="1"/>
</dbReference>
<reference evidence="3" key="1">
    <citation type="journal article" date="2007" name="Environ. Microbiol.">
        <title>Proteorhodopsin photosystem gene clusters exhibit co-evolutionary trends and shared ancestry among diverse marine microbial phyla.</title>
        <authorList>
            <person name="McCarren J."/>
            <person name="Delong E.F."/>
        </authorList>
    </citation>
    <scope>NUCLEOTIDE SEQUENCE</scope>
</reference>
<keyword evidence="1" id="KW-0732">Signal</keyword>
<organism evidence="3">
    <name type="scientific">uncultured marine bacterium HF10_49E08</name>
    <dbReference type="NCBI Taxonomy" id="415447"/>
    <lineage>
        <taxon>Bacteria</taxon>
        <taxon>environmental samples</taxon>
    </lineage>
</organism>
<feature type="signal peptide" evidence="1">
    <location>
        <begin position="1"/>
        <end position="20"/>
    </location>
</feature>
<dbReference type="AlphaFoldDB" id="A4GIC5"/>
<sequence length="488" mass="54634">MPLSFTALIFLSLSGLNVFAKNAEFTPVDRWYEVYLGDSKVGYVSDIMQKDGDVIKSRNEFVMQIKRAGQSIEITVEHETKEKLSGELIDFSSETKMAGIPMLKKGRVEGKELVVYEKQFITGKETRYTFDPEGGMSWGLRKKVLENGFQEAGKTYQIKVYSPDLGMKAPVKANIICSGKKLIKMGKEKIHAYEVDMELLSTFGSLKTKSWFDKDCVALRTDMNMGGMNISMIQVPKKKAKKMDTEVQELLLSSVVPLNAAVPKGDKNIYMMESVKGEWSATLFEGTGQKVEKIDDKSVRVIVDQSTKKKKVEEEIDLKPFLSSSVYLDTDDLLIQKLAKKGKGKAKTPVEVAKKLTKFVFRYMTNKNYGVGFATASEVARNKEGDCTEHSMLLAALGRALGIPTRVATGLVYADEFEGKKDVLVYHMWTQFYLDGDWVNLDAALGLVKCPADRITFTVDSMEEDTMDSVIPVMELINNLKVTVQLSE</sequence>
<dbReference type="InterPro" id="IPR038765">
    <property type="entry name" value="Papain-like_cys_pep_sf"/>
</dbReference>
<evidence type="ECO:0000259" key="2">
    <source>
        <dbReference type="SMART" id="SM00460"/>
    </source>
</evidence>
<dbReference type="EMBL" id="EF089402">
    <property type="protein sequence ID" value="ABL97836.1"/>
    <property type="molecule type" value="Genomic_DNA"/>
</dbReference>
<dbReference type="PANTHER" id="PTHR33490">
    <property type="entry name" value="BLR5614 PROTEIN-RELATED"/>
    <property type="match status" value="1"/>
</dbReference>
<accession>A4GIC5</accession>
<evidence type="ECO:0000313" key="3">
    <source>
        <dbReference type="EMBL" id="ABL97836.1"/>
    </source>
</evidence>
<protein>
    <recommendedName>
        <fullName evidence="2">Transglutaminase-like domain-containing protein</fullName>
    </recommendedName>
</protein>
<name>A4GIC5_9BACT</name>
<feature type="domain" description="Transglutaminase-like" evidence="2">
    <location>
        <begin position="379"/>
        <end position="445"/>
    </location>
</feature>